<evidence type="ECO:0000313" key="7">
    <source>
        <dbReference type="EMBL" id="JAC77376.1"/>
    </source>
</evidence>
<feature type="region of interest" description="Disordered" evidence="5">
    <location>
        <begin position="427"/>
        <end position="473"/>
    </location>
</feature>
<dbReference type="SMART" id="SM00184">
    <property type="entry name" value="RING"/>
    <property type="match status" value="1"/>
</dbReference>
<evidence type="ECO:0000256" key="4">
    <source>
        <dbReference type="PROSITE-ProRule" id="PRU00175"/>
    </source>
</evidence>
<evidence type="ECO:0000313" key="8">
    <source>
        <dbReference type="EMBL" id="JAC79458.1"/>
    </source>
</evidence>
<dbReference type="SUPFAM" id="SSF57850">
    <property type="entry name" value="RING/U-box"/>
    <property type="match status" value="1"/>
</dbReference>
<dbReference type="GO" id="GO:0005634">
    <property type="term" value="C:nucleus"/>
    <property type="evidence" value="ECO:0007669"/>
    <property type="project" value="TreeGrafter"/>
</dbReference>
<dbReference type="Pfam" id="PF13639">
    <property type="entry name" value="zf-RING_2"/>
    <property type="match status" value="1"/>
</dbReference>
<feature type="compositionally biased region" description="Basic and acidic residues" evidence="5">
    <location>
        <begin position="427"/>
        <end position="440"/>
    </location>
</feature>
<feature type="domain" description="RING-type" evidence="6">
    <location>
        <begin position="560"/>
        <end position="600"/>
    </location>
</feature>
<organism evidence="8">
    <name type="scientific">Tetraselmis sp. GSL018</name>
    <dbReference type="NCBI Taxonomy" id="582737"/>
    <lineage>
        <taxon>Eukaryota</taxon>
        <taxon>Viridiplantae</taxon>
        <taxon>Chlorophyta</taxon>
        <taxon>core chlorophytes</taxon>
        <taxon>Chlorodendrophyceae</taxon>
        <taxon>Chlorodendrales</taxon>
        <taxon>Chlorodendraceae</taxon>
        <taxon>Tetraselmis</taxon>
    </lineage>
</organism>
<proteinExistence type="predicted"/>
<accession>A0A061S5C4</accession>
<evidence type="ECO:0000256" key="2">
    <source>
        <dbReference type="ARBA" id="ARBA00022771"/>
    </source>
</evidence>
<dbReference type="EMBL" id="GBEZ01008137">
    <property type="protein sequence ID" value="JAC77376.1"/>
    <property type="molecule type" value="Transcribed_RNA"/>
</dbReference>
<keyword evidence="1" id="KW-0479">Metal-binding</keyword>
<dbReference type="AlphaFoldDB" id="A0A061S5C4"/>
<dbReference type="InterPro" id="IPR001841">
    <property type="entry name" value="Znf_RING"/>
</dbReference>
<feature type="region of interest" description="Disordered" evidence="5">
    <location>
        <begin position="267"/>
        <end position="291"/>
    </location>
</feature>
<dbReference type="PANTHER" id="PTHR45931">
    <property type="entry name" value="SI:CH211-59O9.10"/>
    <property type="match status" value="1"/>
</dbReference>
<dbReference type="InterPro" id="IPR013083">
    <property type="entry name" value="Znf_RING/FYVE/PHD"/>
</dbReference>
<dbReference type="PANTHER" id="PTHR45931:SF3">
    <property type="entry name" value="RING ZINC FINGER-CONTAINING PROTEIN"/>
    <property type="match status" value="1"/>
</dbReference>
<keyword evidence="3" id="KW-0862">Zinc</keyword>
<feature type="region of interest" description="Disordered" evidence="5">
    <location>
        <begin position="109"/>
        <end position="141"/>
    </location>
</feature>
<dbReference type="InterPro" id="IPR051834">
    <property type="entry name" value="RING_finger_E3_ligase"/>
</dbReference>
<feature type="compositionally biased region" description="Polar residues" evidence="5">
    <location>
        <begin position="116"/>
        <end position="138"/>
    </location>
</feature>
<feature type="region of interest" description="Disordered" evidence="5">
    <location>
        <begin position="331"/>
        <end position="351"/>
    </location>
</feature>
<keyword evidence="2 4" id="KW-0863">Zinc-finger</keyword>
<dbReference type="GO" id="GO:0006511">
    <property type="term" value="P:ubiquitin-dependent protein catabolic process"/>
    <property type="evidence" value="ECO:0007669"/>
    <property type="project" value="TreeGrafter"/>
</dbReference>
<protein>
    <submittedName>
        <fullName evidence="8">Ring u-box superfamily isoform 2</fullName>
    </submittedName>
</protein>
<evidence type="ECO:0000256" key="3">
    <source>
        <dbReference type="ARBA" id="ARBA00022833"/>
    </source>
</evidence>
<evidence type="ECO:0000256" key="1">
    <source>
        <dbReference type="ARBA" id="ARBA00022723"/>
    </source>
</evidence>
<dbReference type="EMBL" id="GBEZ01005900">
    <property type="protein sequence ID" value="JAC79458.1"/>
    <property type="molecule type" value="Transcribed_RNA"/>
</dbReference>
<feature type="compositionally biased region" description="Low complexity" evidence="5">
    <location>
        <begin position="334"/>
        <end position="344"/>
    </location>
</feature>
<reference evidence="8" key="1">
    <citation type="submission" date="2014-05" db="EMBL/GenBank/DDBJ databases">
        <title>The transcriptome of the halophilic microalga Tetraselmis sp. GSL018 isolated from the Great Salt Lake, Utah.</title>
        <authorList>
            <person name="Jinkerson R.E."/>
            <person name="D'Adamo S."/>
            <person name="Posewitz M.C."/>
        </authorList>
    </citation>
    <scope>NUCLEOTIDE SEQUENCE</scope>
    <source>
        <strain evidence="8">GSL018</strain>
    </source>
</reference>
<sequence length="605" mass="65259">MNPNNFVLQSYTAAARLAASSNEANESRICPQFWDEPVRVACSSDQTGSTSSVAAPSAFALPVAFQPNSSFQFGFNFRSTAPVSQHGYVLSPSWPMAAAENFSCTPSLSDRRTPFASDTESQYNSLPQPSAQKSNFASLSEDELRNDSFPQEFWQQFAPNLGWQGSVGQNSISRKREYLSPLQNFRCSPAPVSGTGGLSEPFFGRDEQAEHCIGKRLTRNSTVCPDLGSPQGESSCAGGATKGQKSCAIAEADEPHSKRRKISLPFHLRGQPPVLPGEGSSGFPQDGDRDIPERKRQFRSYRPYPALELSCGEDGSALPPERGTAPPAAYPGLAEAPRGAATARAPRRRLVRPRRCAPAGDEASAAAAVASQQAEAAEALSAGAPLPWMWQQAATLDQAMGEDSAAAQLPDALTEFARVEARRNAIREAMPRPPAREARQQHARRPSASDGSRARWGEPAGLPARARGGGGGGSSLMMFRSQAEQLQLLEMLSQQLQSNPQLRAAHLLLSDRDFDENDYELLLSLDDGIENRKGASQELIDSMPTDVVDGSSPEGSGSRCTVCLEEPAAGQVMRVLPCSHRFHRDCIDKWLAVKASCPICLRDLK</sequence>
<evidence type="ECO:0000256" key="5">
    <source>
        <dbReference type="SAM" id="MobiDB-lite"/>
    </source>
</evidence>
<gene>
    <name evidence="8" type="ORF">TSPGSL018_12665</name>
    <name evidence="7" type="ORF">TSPGSL018_17871</name>
</gene>
<evidence type="ECO:0000259" key="6">
    <source>
        <dbReference type="PROSITE" id="PS50089"/>
    </source>
</evidence>
<name>A0A061S5C4_9CHLO</name>
<dbReference type="GO" id="GO:0061630">
    <property type="term" value="F:ubiquitin protein ligase activity"/>
    <property type="evidence" value="ECO:0007669"/>
    <property type="project" value="TreeGrafter"/>
</dbReference>
<dbReference type="GO" id="GO:0008270">
    <property type="term" value="F:zinc ion binding"/>
    <property type="evidence" value="ECO:0007669"/>
    <property type="project" value="UniProtKB-KW"/>
</dbReference>
<dbReference type="PROSITE" id="PS50089">
    <property type="entry name" value="ZF_RING_2"/>
    <property type="match status" value="1"/>
</dbReference>
<dbReference type="Gene3D" id="3.30.40.10">
    <property type="entry name" value="Zinc/RING finger domain, C3HC4 (zinc finger)"/>
    <property type="match status" value="1"/>
</dbReference>